<dbReference type="Pfam" id="PF13414">
    <property type="entry name" value="TPR_11"/>
    <property type="match status" value="1"/>
</dbReference>
<dbReference type="GeneID" id="102810252"/>
<dbReference type="PROSITE" id="PS50293">
    <property type="entry name" value="TPR_REGION"/>
    <property type="match status" value="1"/>
</dbReference>
<feature type="repeat" description="TPR" evidence="3">
    <location>
        <begin position="196"/>
        <end position="229"/>
    </location>
</feature>
<evidence type="ECO:0000256" key="1">
    <source>
        <dbReference type="ARBA" id="ARBA00022737"/>
    </source>
</evidence>
<dbReference type="InterPro" id="IPR011990">
    <property type="entry name" value="TPR-like_helical_dom_sf"/>
</dbReference>
<keyword evidence="2 3" id="KW-0802">TPR repeat</keyword>
<sequence>MRQTMQTALDIKKPWQDKEPWPKEAAEVQFLIGMCQMELVNYVKAFEAFNSAIRINPEYAEAYYQRGLVRMRLKQSKGVQDFNRALAINPTLYQAYLSRAAFYGMKGRYSKGIINCNEAIKLQPHSVRAYMYRGALKYHIHAFDLAIRDLTKAIDIDNTCSLAYFNRAVCYHTMKQYDKALRDYGIVLLLGEENALKVLINRGLMYFERKDYKNALQDFYNAVKVEPNDPKIRHTLGLCFHKLNKLEEAVKHIHWGIRSGSVFLRCLNWSWQCFYGLWT</sequence>
<evidence type="ECO:0000313" key="4">
    <source>
        <dbReference type="Proteomes" id="UP000694865"/>
    </source>
</evidence>
<dbReference type="InterPro" id="IPR019734">
    <property type="entry name" value="TPR_rpt"/>
</dbReference>
<name>A0ABM0MQE2_SACKO</name>
<gene>
    <name evidence="5" type="primary">LOC102810252</name>
</gene>
<keyword evidence="4" id="KW-1185">Reference proteome</keyword>
<dbReference type="Proteomes" id="UP000694865">
    <property type="component" value="Unplaced"/>
</dbReference>
<feature type="repeat" description="TPR" evidence="3">
    <location>
        <begin position="26"/>
        <end position="59"/>
    </location>
</feature>
<dbReference type="SUPFAM" id="SSF48452">
    <property type="entry name" value="TPR-like"/>
    <property type="match status" value="1"/>
</dbReference>
<feature type="repeat" description="TPR" evidence="3">
    <location>
        <begin position="161"/>
        <end position="194"/>
    </location>
</feature>
<evidence type="ECO:0000313" key="5">
    <source>
        <dbReference type="RefSeq" id="XP_006822233.1"/>
    </source>
</evidence>
<dbReference type="Pfam" id="PF00515">
    <property type="entry name" value="TPR_1"/>
    <property type="match status" value="1"/>
</dbReference>
<accession>A0ABM0MQE2</accession>
<dbReference type="PANTHER" id="PTHR44858:SF1">
    <property type="entry name" value="UDP-N-ACETYLGLUCOSAMINE--PEPTIDE N-ACETYLGLUCOSAMINYLTRANSFERASE SPINDLY-RELATED"/>
    <property type="match status" value="1"/>
</dbReference>
<evidence type="ECO:0000256" key="2">
    <source>
        <dbReference type="ARBA" id="ARBA00022803"/>
    </source>
</evidence>
<keyword evidence="1" id="KW-0677">Repeat</keyword>
<dbReference type="RefSeq" id="XP_006822233.1">
    <property type="nucleotide sequence ID" value="XM_006822170.1"/>
</dbReference>
<evidence type="ECO:0000256" key="3">
    <source>
        <dbReference type="PROSITE-ProRule" id="PRU00339"/>
    </source>
</evidence>
<dbReference type="PROSITE" id="PS50005">
    <property type="entry name" value="TPR"/>
    <property type="match status" value="3"/>
</dbReference>
<proteinExistence type="predicted"/>
<dbReference type="SMART" id="SM00028">
    <property type="entry name" value="TPR"/>
    <property type="match status" value="7"/>
</dbReference>
<dbReference type="Pfam" id="PF13181">
    <property type="entry name" value="TPR_8"/>
    <property type="match status" value="1"/>
</dbReference>
<protein>
    <submittedName>
        <fullName evidence="5">Tetratricopeptide repeat protein 6-like</fullName>
    </submittedName>
</protein>
<reference evidence="5" key="1">
    <citation type="submission" date="2025-08" db="UniProtKB">
        <authorList>
            <consortium name="RefSeq"/>
        </authorList>
    </citation>
    <scope>IDENTIFICATION</scope>
    <source>
        <tissue evidence="5">Testes</tissue>
    </source>
</reference>
<organism evidence="4 5">
    <name type="scientific">Saccoglossus kowalevskii</name>
    <name type="common">Acorn worm</name>
    <dbReference type="NCBI Taxonomy" id="10224"/>
    <lineage>
        <taxon>Eukaryota</taxon>
        <taxon>Metazoa</taxon>
        <taxon>Hemichordata</taxon>
        <taxon>Enteropneusta</taxon>
        <taxon>Harrimaniidae</taxon>
        <taxon>Saccoglossus</taxon>
    </lineage>
</organism>
<dbReference type="Gene3D" id="1.25.40.10">
    <property type="entry name" value="Tetratricopeptide repeat domain"/>
    <property type="match status" value="3"/>
</dbReference>
<dbReference type="InterPro" id="IPR050498">
    <property type="entry name" value="Ycf3"/>
</dbReference>
<dbReference type="PANTHER" id="PTHR44858">
    <property type="entry name" value="TETRATRICOPEPTIDE REPEAT PROTEIN 6"/>
    <property type="match status" value="1"/>
</dbReference>